<dbReference type="AlphaFoldDB" id="A0A6A6QVH5"/>
<evidence type="ECO:0000313" key="2">
    <source>
        <dbReference type="Proteomes" id="UP000799750"/>
    </source>
</evidence>
<proteinExistence type="predicted"/>
<accession>A0A6A6QVH5</accession>
<organism evidence="1 2">
    <name type="scientific">Lophium mytilinum</name>
    <dbReference type="NCBI Taxonomy" id="390894"/>
    <lineage>
        <taxon>Eukaryota</taxon>
        <taxon>Fungi</taxon>
        <taxon>Dikarya</taxon>
        <taxon>Ascomycota</taxon>
        <taxon>Pezizomycotina</taxon>
        <taxon>Dothideomycetes</taxon>
        <taxon>Pleosporomycetidae</taxon>
        <taxon>Mytilinidiales</taxon>
        <taxon>Mytilinidiaceae</taxon>
        <taxon>Lophium</taxon>
    </lineage>
</organism>
<dbReference type="Proteomes" id="UP000799750">
    <property type="component" value="Unassembled WGS sequence"/>
</dbReference>
<sequence length="143" mass="15886">MTPPTHCVVIHPSCVQGKVSSPHAMQSMLQFHPRHYVTHSLSQVDPETVKNKTTTTKAHALEDTFRKSIRGPKPKFVVGGEIKEVVSGRRGEIVGGEAGSSRTDEHTASIPFRGFFFTQCHSSQTPCQAPSWKRKTEMYAPNR</sequence>
<reference evidence="1" key="1">
    <citation type="journal article" date="2020" name="Stud. Mycol.">
        <title>101 Dothideomycetes genomes: a test case for predicting lifestyles and emergence of pathogens.</title>
        <authorList>
            <person name="Haridas S."/>
            <person name="Albert R."/>
            <person name="Binder M."/>
            <person name="Bloem J."/>
            <person name="Labutti K."/>
            <person name="Salamov A."/>
            <person name="Andreopoulos B."/>
            <person name="Baker S."/>
            <person name="Barry K."/>
            <person name="Bills G."/>
            <person name="Bluhm B."/>
            <person name="Cannon C."/>
            <person name="Castanera R."/>
            <person name="Culley D."/>
            <person name="Daum C."/>
            <person name="Ezra D."/>
            <person name="Gonzalez J."/>
            <person name="Henrissat B."/>
            <person name="Kuo A."/>
            <person name="Liang C."/>
            <person name="Lipzen A."/>
            <person name="Lutzoni F."/>
            <person name="Magnuson J."/>
            <person name="Mondo S."/>
            <person name="Nolan M."/>
            <person name="Ohm R."/>
            <person name="Pangilinan J."/>
            <person name="Park H.-J."/>
            <person name="Ramirez L."/>
            <person name="Alfaro M."/>
            <person name="Sun H."/>
            <person name="Tritt A."/>
            <person name="Yoshinaga Y."/>
            <person name="Zwiers L.-H."/>
            <person name="Turgeon B."/>
            <person name="Goodwin S."/>
            <person name="Spatafora J."/>
            <person name="Crous P."/>
            <person name="Grigoriev I."/>
        </authorList>
    </citation>
    <scope>NUCLEOTIDE SEQUENCE</scope>
    <source>
        <strain evidence="1">CBS 269.34</strain>
    </source>
</reference>
<evidence type="ECO:0000313" key="1">
    <source>
        <dbReference type="EMBL" id="KAF2495723.1"/>
    </source>
</evidence>
<keyword evidence="2" id="KW-1185">Reference proteome</keyword>
<protein>
    <submittedName>
        <fullName evidence="1">Uncharacterized protein</fullName>
    </submittedName>
</protein>
<dbReference type="EMBL" id="MU004189">
    <property type="protein sequence ID" value="KAF2495723.1"/>
    <property type="molecule type" value="Genomic_DNA"/>
</dbReference>
<gene>
    <name evidence="1" type="ORF">BU16DRAFT_397922</name>
</gene>
<name>A0A6A6QVH5_9PEZI</name>